<keyword evidence="5" id="KW-0325">Glycoprotein</keyword>
<gene>
    <name evidence="8" type="primary">LOC110779578</name>
</gene>
<dbReference type="GO" id="GO:0015020">
    <property type="term" value="F:glucuronosyltransferase activity"/>
    <property type="evidence" value="ECO:0007669"/>
    <property type="project" value="InterPro"/>
</dbReference>
<reference evidence="7" key="1">
    <citation type="journal article" date="2021" name="Nat. Commun.">
        <title>Genomic analyses provide insights into spinach domestication and the genetic basis of agronomic traits.</title>
        <authorList>
            <person name="Cai X."/>
            <person name="Sun X."/>
            <person name="Xu C."/>
            <person name="Sun H."/>
            <person name="Wang X."/>
            <person name="Ge C."/>
            <person name="Zhang Z."/>
            <person name="Wang Q."/>
            <person name="Fei Z."/>
            <person name="Jiao C."/>
            <person name="Wang Q."/>
        </authorList>
    </citation>
    <scope>NUCLEOTIDE SEQUENCE [LARGE SCALE GENOMIC DNA]</scope>
    <source>
        <strain evidence="7">cv. Varoflay</strain>
    </source>
</reference>
<keyword evidence="2" id="KW-0328">Glycosyltransferase</keyword>
<protein>
    <submittedName>
        <fullName evidence="8">Beta-glucuronosyltransferase GlcAT14A isoform X2</fullName>
    </submittedName>
</protein>
<keyword evidence="6" id="KW-0812">Transmembrane</keyword>
<keyword evidence="7" id="KW-1185">Reference proteome</keyword>
<evidence type="ECO:0000256" key="3">
    <source>
        <dbReference type="ARBA" id="ARBA00022679"/>
    </source>
</evidence>
<evidence type="ECO:0000256" key="6">
    <source>
        <dbReference type="SAM" id="Phobius"/>
    </source>
</evidence>
<accession>A0A9R0JMJ6</accession>
<keyword evidence="3" id="KW-0808">Transferase</keyword>
<evidence type="ECO:0000256" key="4">
    <source>
        <dbReference type="ARBA" id="ARBA00023136"/>
    </source>
</evidence>
<keyword evidence="6" id="KW-1133">Transmembrane helix</keyword>
<organism evidence="7 8">
    <name type="scientific">Spinacia oleracea</name>
    <name type="common">Spinach</name>
    <dbReference type="NCBI Taxonomy" id="3562"/>
    <lineage>
        <taxon>Eukaryota</taxon>
        <taxon>Viridiplantae</taxon>
        <taxon>Streptophyta</taxon>
        <taxon>Embryophyta</taxon>
        <taxon>Tracheophyta</taxon>
        <taxon>Spermatophyta</taxon>
        <taxon>Magnoliopsida</taxon>
        <taxon>eudicotyledons</taxon>
        <taxon>Gunneridae</taxon>
        <taxon>Pentapetalae</taxon>
        <taxon>Caryophyllales</taxon>
        <taxon>Chenopodiaceae</taxon>
        <taxon>Chenopodioideae</taxon>
        <taxon>Anserineae</taxon>
        <taxon>Spinacia</taxon>
    </lineage>
</organism>
<dbReference type="RefSeq" id="XP_021839760.1">
    <property type="nucleotide sequence ID" value="XM_021984068.2"/>
</dbReference>
<dbReference type="PANTHER" id="PTHR45719:SF10">
    <property type="entry name" value="CORE-2_I-BRANCHING BETA-1,6-N-ACETYLGLUCOSAMINYLTRANSFERASE FAMILY PROTEIN"/>
    <property type="match status" value="1"/>
</dbReference>
<dbReference type="GeneID" id="110779578"/>
<sequence length="373" mass="41731">MLQNQPPSPPPRDNSTTFYFIAASISFSLLFLLSTTTSTATNTATTTTSPDPRLFPNPQYVVHNPNSPPFPSVPTIAYFITGSSGESSRIFRLLLSVYHPKNLYLLHLDRFAPQSDRDRLAFRVHGLPVFKAAKNVHVIDLLHILSYMPKDLNFVNHTSYIGWKEARRMKPIIVDPGLYLAEKTGMFYATQKRDFPSAYQLFSGSPTSVLNRKFVEFCVMGSDNLPRTVLMYLTNTPSSVLSYVPTIVCNSPEFKESAVNHNLQYASYYASSSESPRQLNGSDLQDMLRSGSAFATKFHYNDPILDHIDSEILGRSRGKVVPGGWCVGEMNNSCAEWGDANILRPGPGAKRLERRIVDLLSNGTFRTQQCLVE</sequence>
<evidence type="ECO:0000313" key="7">
    <source>
        <dbReference type="Proteomes" id="UP000813463"/>
    </source>
</evidence>
<evidence type="ECO:0000256" key="2">
    <source>
        <dbReference type="ARBA" id="ARBA00022676"/>
    </source>
</evidence>
<dbReference type="Pfam" id="PF02485">
    <property type="entry name" value="Branch"/>
    <property type="match status" value="2"/>
</dbReference>
<evidence type="ECO:0000256" key="5">
    <source>
        <dbReference type="ARBA" id="ARBA00023180"/>
    </source>
</evidence>
<dbReference type="PANTHER" id="PTHR45719">
    <property type="entry name" value="GLYCOSYLTRANSFERASE"/>
    <property type="match status" value="1"/>
</dbReference>
<proteinExistence type="predicted"/>
<dbReference type="AlphaFoldDB" id="A0A9R0JMJ6"/>
<evidence type="ECO:0000313" key="8">
    <source>
        <dbReference type="RefSeq" id="XP_021839760.1"/>
    </source>
</evidence>
<dbReference type="GO" id="GO:0016020">
    <property type="term" value="C:membrane"/>
    <property type="evidence" value="ECO:0007669"/>
    <property type="project" value="UniProtKB-SubCell"/>
</dbReference>
<dbReference type="InterPro" id="IPR003406">
    <property type="entry name" value="Glyco_trans_14"/>
</dbReference>
<dbReference type="InterPro" id="IPR044610">
    <property type="entry name" value="GLCAT14A/B/C"/>
</dbReference>
<comment type="subcellular location">
    <subcellularLocation>
        <location evidence="1">Membrane</location>
        <topology evidence="1">Single-pass type II membrane protein</topology>
    </subcellularLocation>
</comment>
<keyword evidence="4 6" id="KW-0472">Membrane</keyword>
<dbReference type="Proteomes" id="UP000813463">
    <property type="component" value="Chromosome 1"/>
</dbReference>
<feature type="transmembrane region" description="Helical" evidence="6">
    <location>
        <begin position="16"/>
        <end position="33"/>
    </location>
</feature>
<name>A0A9R0JMJ6_SPIOL</name>
<evidence type="ECO:0000256" key="1">
    <source>
        <dbReference type="ARBA" id="ARBA00004606"/>
    </source>
</evidence>
<reference evidence="8" key="2">
    <citation type="submission" date="2025-08" db="UniProtKB">
        <authorList>
            <consortium name="RefSeq"/>
        </authorList>
    </citation>
    <scope>IDENTIFICATION</scope>
    <source>
        <tissue evidence="8">Leaf</tissue>
    </source>
</reference>